<dbReference type="GO" id="GO:0006400">
    <property type="term" value="P:tRNA modification"/>
    <property type="evidence" value="ECO:0007669"/>
    <property type="project" value="TreeGrafter"/>
</dbReference>
<name>A0A4Y7MG58_9CRUS</name>
<keyword evidence="1 6" id="KW-0378">Hydrolase</keyword>
<evidence type="ECO:0000256" key="2">
    <source>
        <dbReference type="ARBA" id="ARBA00035119"/>
    </source>
</evidence>
<reference evidence="7" key="1">
    <citation type="submission" date="2018-08" db="EMBL/GenBank/DDBJ databases">
        <authorList>
            <person name="Cornetti L."/>
        </authorList>
    </citation>
    <scope>NUCLEOTIDE SEQUENCE</scope>
    <source>
        <strain evidence="7">ZW-LUM</strain>
    </source>
</reference>
<dbReference type="PANTHER" id="PTHR21314">
    <property type="entry name" value="QUEUOSINE 5'-PHOSPHATE N-GLYCOSYLASE_HYDROLASE-RELATED"/>
    <property type="match status" value="1"/>
</dbReference>
<dbReference type="PANTHER" id="PTHR21314:SF0">
    <property type="entry name" value="QUEUOSINE 5'-PHOSPHATE N-GLYCOSYLASE_HYDROLASE"/>
    <property type="match status" value="1"/>
</dbReference>
<dbReference type="EMBL" id="LR009383">
    <property type="protein sequence ID" value="SVE79002.1"/>
    <property type="molecule type" value="mRNA"/>
</dbReference>
<evidence type="ECO:0000256" key="6">
    <source>
        <dbReference type="RuleBase" id="RU365002"/>
    </source>
</evidence>
<dbReference type="GO" id="GO:0016787">
    <property type="term" value="F:hydrolase activity"/>
    <property type="evidence" value="ECO:0007669"/>
    <property type="project" value="UniProtKB-KW"/>
</dbReference>
<comment type="catalytic activity">
    <reaction evidence="5 6">
        <text>queuosine 5'-phosphate + H2O = queuine + D-ribose 5-phosphate</text>
        <dbReference type="Rhea" id="RHEA:75387"/>
        <dbReference type="ChEBI" id="CHEBI:15377"/>
        <dbReference type="ChEBI" id="CHEBI:17433"/>
        <dbReference type="ChEBI" id="CHEBI:78346"/>
        <dbReference type="ChEBI" id="CHEBI:194371"/>
    </reaction>
    <physiologicalReaction direction="left-to-right" evidence="5 6">
        <dbReference type="Rhea" id="RHEA:75388"/>
    </physiologicalReaction>
</comment>
<accession>A0A4Y7MG58</accession>
<sequence length="405" mass="46155">MINWKKTSLRNMKRRLSNLPPVIQLPFTIIGPGDVIGGQSCPCLIKQIKIVYSMKYLNTSFIFPTNVFTMKPRESAAFIASVSKDVKLNPVGIKRVASEIVQAIVSHEFEPNNMMIHSYPLPVTEDTSSIEWMFVADALNFSFWALEENAHYSVELRGKQYTGYMALCAAITKAQEAGIPITNPKYYANVTKETVNEIFMSNSGEPIPLLEQRWIILQECGKIINDKFEGEFCNCVRQSGNSAQKLLDLIVSNFPSFRDEGVIEGERVSFYKRAQILVADIWSAFKGKGLGSFSDIDTITMFADYRVPQTLVHFGAMEYSKKLNELLSTNHTFTNGDREEMEIRGCSIHVVELIKEELKSQSVDFNKGELPINSAMIDYFLWEYRRRFAADLAKVPYHKVRCIYY</sequence>
<dbReference type="InterPro" id="IPR019438">
    <property type="entry name" value="Q_salvage"/>
</dbReference>
<comment type="similarity">
    <text evidence="2 6">Belongs to the QNG1 protein family.</text>
</comment>
<evidence type="ECO:0000313" key="7">
    <source>
        <dbReference type="EMBL" id="SVE79002.1"/>
    </source>
</evidence>
<evidence type="ECO:0000256" key="1">
    <source>
        <dbReference type="ARBA" id="ARBA00022801"/>
    </source>
</evidence>
<protein>
    <recommendedName>
        <fullName evidence="3 6">Queuosine 5'-phosphate N-glycosylase/hydrolase</fullName>
        <ecNumber evidence="6">3.2.2.-</ecNumber>
    </recommendedName>
    <alternativeName>
        <fullName evidence="4 6">Queuosine-nucleotide N-glycosylase/hydrolase</fullName>
    </alternativeName>
</protein>
<evidence type="ECO:0000256" key="4">
    <source>
        <dbReference type="ARBA" id="ARBA00035393"/>
    </source>
</evidence>
<evidence type="ECO:0000256" key="3">
    <source>
        <dbReference type="ARBA" id="ARBA00035306"/>
    </source>
</evidence>
<comment type="function">
    <text evidence="6">Catalyzes the hydrolysis of queuosine 5'-phosphate, releasing the nucleobase queuine (q). Is required for salvage of queuine from exogenous queuosine (Q) that is imported and then converted to queuosine 5'-phosphate intracellularly.</text>
</comment>
<proteinExistence type="evidence at transcript level"/>
<dbReference type="AlphaFoldDB" id="A0A4Y7MG58"/>
<organism evidence="7">
    <name type="scientific">Daphnia lumholtzi</name>
    <dbReference type="NCBI Taxonomy" id="42856"/>
    <lineage>
        <taxon>Eukaryota</taxon>
        <taxon>Metazoa</taxon>
        <taxon>Ecdysozoa</taxon>
        <taxon>Arthropoda</taxon>
        <taxon>Crustacea</taxon>
        <taxon>Branchiopoda</taxon>
        <taxon>Diplostraca</taxon>
        <taxon>Cladocera</taxon>
        <taxon>Anomopoda</taxon>
        <taxon>Daphniidae</taxon>
        <taxon>Daphnia</taxon>
    </lineage>
</organism>
<evidence type="ECO:0000256" key="5">
    <source>
        <dbReference type="ARBA" id="ARBA00048204"/>
    </source>
</evidence>
<dbReference type="EC" id="3.2.2.-" evidence="6"/>
<dbReference type="Pfam" id="PF10343">
    <property type="entry name" value="Q_salvage"/>
    <property type="match status" value="1"/>
</dbReference>
<gene>
    <name evidence="7" type="primary">EOG090X0A16</name>
</gene>